<gene>
    <name evidence="1" type="ORF">PU560_00870</name>
</gene>
<dbReference type="EMBL" id="JARACI010000185">
    <property type="protein sequence ID" value="MDD9205013.1"/>
    <property type="molecule type" value="Genomic_DNA"/>
</dbReference>
<feature type="non-terminal residue" evidence="1">
    <location>
        <position position="1"/>
    </location>
</feature>
<dbReference type="Proteomes" id="UP001165561">
    <property type="component" value="Unassembled WGS sequence"/>
</dbReference>
<organism evidence="1 2">
    <name type="scientific">Georgenia halotolerans</name>
    <dbReference type="NCBI Taxonomy" id="3028317"/>
    <lineage>
        <taxon>Bacteria</taxon>
        <taxon>Bacillati</taxon>
        <taxon>Actinomycetota</taxon>
        <taxon>Actinomycetes</taxon>
        <taxon>Micrococcales</taxon>
        <taxon>Bogoriellaceae</taxon>
        <taxon>Georgenia</taxon>
    </lineage>
</organism>
<protein>
    <submittedName>
        <fullName evidence="1">XRE family transcriptional regulator</fullName>
    </submittedName>
</protein>
<reference evidence="1" key="1">
    <citation type="submission" date="2023-02" db="EMBL/GenBank/DDBJ databases">
        <title>Georgenia sp.10Sc9-8, isolated from a soil sample collected from the Taklamakan desert.</title>
        <authorList>
            <person name="Liu S."/>
        </authorList>
    </citation>
    <scope>NUCLEOTIDE SEQUENCE</scope>
    <source>
        <strain evidence="1">10Sc9-8</strain>
    </source>
</reference>
<comment type="caution">
    <text evidence="1">The sequence shown here is derived from an EMBL/GenBank/DDBJ whole genome shotgun (WGS) entry which is preliminary data.</text>
</comment>
<proteinExistence type="predicted"/>
<evidence type="ECO:0000313" key="1">
    <source>
        <dbReference type="EMBL" id="MDD9205013.1"/>
    </source>
</evidence>
<name>A0ABT5TSI9_9MICO</name>
<accession>A0ABT5TSI9</accession>
<sequence length="155" mass="17303">IRAGDDGALYHGYENDGVPLPADTTGSIEGQLLCRQWAARAAFTRRNRATVFDQYTDTPAGTYWCSTQTGTSTDSEFSITLGVPFVHAKWFRGRETARRAQSTCPDEQCCRRPDPALAERWRDRSWPSAKMHAHVLSPLPSGTFPGVDDTEVYNF</sequence>
<keyword evidence="2" id="KW-1185">Reference proteome</keyword>
<feature type="non-terminal residue" evidence="1">
    <location>
        <position position="155"/>
    </location>
</feature>
<evidence type="ECO:0000313" key="2">
    <source>
        <dbReference type="Proteomes" id="UP001165561"/>
    </source>
</evidence>